<dbReference type="PROSITE" id="PS51257">
    <property type="entry name" value="PROKAR_LIPOPROTEIN"/>
    <property type="match status" value="1"/>
</dbReference>
<gene>
    <name evidence="2" type="ORF">KVH43_04840</name>
</gene>
<name>A0ABX8RF60_9CLOT</name>
<organism evidence="2 3">
    <name type="scientific">Crassaminicella indica</name>
    <dbReference type="NCBI Taxonomy" id="2855394"/>
    <lineage>
        <taxon>Bacteria</taxon>
        <taxon>Bacillati</taxon>
        <taxon>Bacillota</taxon>
        <taxon>Clostridia</taxon>
        <taxon>Eubacteriales</taxon>
        <taxon>Clostridiaceae</taxon>
        <taxon>Crassaminicella</taxon>
    </lineage>
</organism>
<keyword evidence="3" id="KW-1185">Reference proteome</keyword>
<accession>A0ABX8RF60</accession>
<reference evidence="2" key="1">
    <citation type="submission" date="2021-07" db="EMBL/GenBank/DDBJ databases">
        <title>Complete genome sequence of Crassaminicella sp. 143-21, isolated from a deep-sea hydrothermal vent.</title>
        <authorList>
            <person name="Li X."/>
        </authorList>
    </citation>
    <scope>NUCLEOTIDE SEQUENCE</scope>
    <source>
        <strain evidence="2">143-21</strain>
    </source>
</reference>
<dbReference type="RefSeq" id="WP_218283735.1">
    <property type="nucleotide sequence ID" value="NZ_CP078093.1"/>
</dbReference>
<dbReference type="SMART" id="SM01324">
    <property type="entry name" value="YARHG"/>
    <property type="match status" value="1"/>
</dbReference>
<dbReference type="EMBL" id="CP078093">
    <property type="protein sequence ID" value="QXM07044.1"/>
    <property type="molecule type" value="Genomic_DNA"/>
</dbReference>
<dbReference type="Proteomes" id="UP000886818">
    <property type="component" value="Chromosome"/>
</dbReference>
<feature type="domain" description="YARHG" evidence="1">
    <location>
        <begin position="66"/>
        <end position="144"/>
    </location>
</feature>
<evidence type="ECO:0000259" key="1">
    <source>
        <dbReference type="SMART" id="SM01324"/>
    </source>
</evidence>
<dbReference type="InterPro" id="IPR025582">
    <property type="entry name" value="YARHG_dom"/>
</dbReference>
<sequence>MQFRYLSGKNLLILVFLISIVLSSCSYSKNTNTSSNEKQLTSIKKKETTIEKKKVEDDIIFLLNNYEFNLNKPFEDNVLKNLNANDLAILRNSIYAKYGYIFSTKKYSDYFSQLSWYTPTSKYAESMLTNIDNENIKKITDLEKCLENLQFKSSKLGFSITFPLNWKGNYEVVEDSMGIIVYFKPSKKMEAKCGEFFIIVNTESENYYQDIYDTIGSMRFFEVNNTKYFIGVPTDFPLPDNHPEKELFIKMKLDIPDILETIKPL</sequence>
<evidence type="ECO:0000313" key="2">
    <source>
        <dbReference type="EMBL" id="QXM07044.1"/>
    </source>
</evidence>
<evidence type="ECO:0000313" key="3">
    <source>
        <dbReference type="Proteomes" id="UP000886818"/>
    </source>
</evidence>
<dbReference type="Pfam" id="PF13308">
    <property type="entry name" value="YARHG"/>
    <property type="match status" value="1"/>
</dbReference>
<proteinExistence type="predicted"/>
<protein>
    <submittedName>
        <fullName evidence="2">YARHG domain-containing protein</fullName>
    </submittedName>
</protein>